<organism evidence="2">
    <name type="scientific">Miamiensis avidus</name>
    <name type="common">Ciliate</name>
    <name type="synonym">Philasterides dicentrarchi</name>
    <dbReference type="NCBI Taxonomy" id="279580"/>
    <lineage>
        <taxon>Eukaryota</taxon>
        <taxon>Sar</taxon>
        <taxon>Alveolata</taxon>
        <taxon>Ciliophora</taxon>
        <taxon>Intramacronucleata</taxon>
        <taxon>Oligohymenophorea</taxon>
        <taxon>Scuticociliatia</taxon>
        <taxon>Philasterida</taxon>
        <taxon>Glauconematidae</taxon>
        <taxon>Miamiensis</taxon>
    </lineage>
</organism>
<accession>A0A2Z5U9Y9</accession>
<dbReference type="EMBL" id="LC269181">
    <property type="protein sequence ID" value="BBA94956.1"/>
    <property type="molecule type" value="mRNA"/>
</dbReference>
<feature type="chain" id="PRO_5016284425" evidence="1">
    <location>
        <begin position="18"/>
        <end position="294"/>
    </location>
</feature>
<name>A0A2Z5U9Y9_MIAAV</name>
<evidence type="ECO:0000313" key="2">
    <source>
        <dbReference type="EMBL" id="BBA94956.1"/>
    </source>
</evidence>
<evidence type="ECO:0000256" key="1">
    <source>
        <dbReference type="SAM" id="SignalP"/>
    </source>
</evidence>
<sequence>MIKLIVIVALIALSKQAADFKCPGTEAAVNCDSAIQFCNASNVCTNTPAHGAACVDKSATIANGSNCPASNTCTTVGTDKKCLKDAGQACAAHTECAGFCNSTNNQCAAKAAYDAACTVNEGCTTGKCDTAATTKLCVTALKGDCTTNSKCGTGAACTANKCLLSNNQTCAANDECVTAICDTTKKCVAKDGDACDATTNLCKATSKCDTTTNKCVALAAAGAACTKDADCTSAKCESSKCVIKEGADCTGNTDKCLSGYECKDNKCAKKASSSNGEIKYFAVSAIVAIAAFFI</sequence>
<proteinExistence type="evidence at transcript level"/>
<feature type="signal peptide" evidence="1">
    <location>
        <begin position="1"/>
        <end position="17"/>
    </location>
</feature>
<reference evidence="2" key="1">
    <citation type="journal article" date="2018" name="Parasitol. Int.">
        <title>Analysis of genes encoding high-antigenicity polypeptides in three serotypes of Miamiensis avidus.</title>
        <authorList>
            <person name="Motokawa S."/>
            <person name="Narasaki Y."/>
            <person name="Song J.Y."/>
            <person name="Yokoyama Y."/>
            <person name="Hirose E."/>
            <person name="Murakami S."/>
            <person name="Jung S.J."/>
            <person name="Oh M.J."/>
            <person name="Nakayama K."/>
            <person name="Kitamura S.I."/>
        </authorList>
    </citation>
    <scope>NUCLEOTIDE SEQUENCE</scope>
    <source>
        <strain evidence="2">Nakajima</strain>
    </source>
</reference>
<dbReference type="AlphaFoldDB" id="A0A2Z5U9Y9"/>
<keyword evidence="1" id="KW-0732">Signal</keyword>
<protein>
    <submittedName>
        <fullName evidence="2">Ciliary protein</fullName>
    </submittedName>
</protein>